<organism evidence="2 3">
    <name type="scientific">Vibrio thalassae</name>
    <dbReference type="NCBI Taxonomy" id="1243014"/>
    <lineage>
        <taxon>Bacteria</taxon>
        <taxon>Pseudomonadati</taxon>
        <taxon>Pseudomonadota</taxon>
        <taxon>Gammaproteobacteria</taxon>
        <taxon>Vibrionales</taxon>
        <taxon>Vibrionaceae</taxon>
        <taxon>Vibrio</taxon>
    </lineage>
</organism>
<dbReference type="Pfam" id="PF00583">
    <property type="entry name" value="Acetyltransf_1"/>
    <property type="match status" value="1"/>
</dbReference>
<dbReference type="SUPFAM" id="SSF55729">
    <property type="entry name" value="Acyl-CoA N-acyltransferases (Nat)"/>
    <property type="match status" value="1"/>
</dbReference>
<dbReference type="PROSITE" id="PS51186">
    <property type="entry name" value="GNAT"/>
    <property type="match status" value="1"/>
</dbReference>
<dbReference type="AlphaFoldDB" id="A0A240EH06"/>
<dbReference type="EMBL" id="OANU01000013">
    <property type="protein sequence ID" value="SNX47791.1"/>
    <property type="molecule type" value="Genomic_DNA"/>
</dbReference>
<proteinExistence type="predicted"/>
<dbReference type="InterPro" id="IPR016181">
    <property type="entry name" value="Acyl_CoA_acyltransferase"/>
</dbReference>
<evidence type="ECO:0000313" key="2">
    <source>
        <dbReference type="EMBL" id="SNX47791.1"/>
    </source>
</evidence>
<sequence length="170" mass="18858">MKIRPETHQDSKPIHAITYQAFENHPHHEPGAKPTEHLIVDRLRRDNALTLSLVCEADNEIIGHIAFSPILINGEDSTWVGLGPVSVVPEHQGKGIGGALIREGEAQLKQLGYQGIVLLGEPSYYGRFGFESHPSLTLADVPAEYFLVKGFDYTIPKGEVSYHKAFFETE</sequence>
<dbReference type="GO" id="GO:0016747">
    <property type="term" value="F:acyltransferase activity, transferring groups other than amino-acyl groups"/>
    <property type="evidence" value="ECO:0007669"/>
    <property type="project" value="InterPro"/>
</dbReference>
<dbReference type="Gene3D" id="3.40.630.30">
    <property type="match status" value="1"/>
</dbReference>
<dbReference type="RefSeq" id="WP_096993032.1">
    <property type="nucleotide sequence ID" value="NZ_JBHSII010000011.1"/>
</dbReference>
<dbReference type="InterPro" id="IPR050276">
    <property type="entry name" value="MshD_Acetyltransferase"/>
</dbReference>
<dbReference type="InterPro" id="IPR000182">
    <property type="entry name" value="GNAT_dom"/>
</dbReference>
<keyword evidence="2" id="KW-0808">Transferase</keyword>
<dbReference type="Proteomes" id="UP000219336">
    <property type="component" value="Unassembled WGS sequence"/>
</dbReference>
<dbReference type="CDD" id="cd04301">
    <property type="entry name" value="NAT_SF"/>
    <property type="match status" value="1"/>
</dbReference>
<dbReference type="PANTHER" id="PTHR43617">
    <property type="entry name" value="L-AMINO ACID N-ACETYLTRANSFERASE"/>
    <property type="match status" value="1"/>
</dbReference>
<dbReference type="OrthoDB" id="9797178at2"/>
<name>A0A240EH06_9VIBR</name>
<reference evidence="3" key="1">
    <citation type="submission" date="2016-06" db="EMBL/GenBank/DDBJ databases">
        <authorList>
            <person name="Rodrigo-Torres L."/>
            <person name="Arahal R.D."/>
            <person name="Lucena T."/>
        </authorList>
    </citation>
    <scope>NUCLEOTIDE SEQUENCE [LARGE SCALE GENOMIC DNA]</scope>
    <source>
        <strain evidence="3">CECT8203</strain>
    </source>
</reference>
<evidence type="ECO:0000259" key="1">
    <source>
        <dbReference type="PROSITE" id="PS51186"/>
    </source>
</evidence>
<gene>
    <name evidence="2" type="ORF">VTH8203_01406</name>
</gene>
<accession>A0A240EH06</accession>
<keyword evidence="3" id="KW-1185">Reference proteome</keyword>
<protein>
    <submittedName>
        <fullName evidence="2">Acetyltransferase (GNAT) family protein</fullName>
    </submittedName>
</protein>
<evidence type="ECO:0000313" key="3">
    <source>
        <dbReference type="Proteomes" id="UP000219336"/>
    </source>
</evidence>
<dbReference type="PANTHER" id="PTHR43617:SF2">
    <property type="entry name" value="UPF0039 PROTEIN SLL0451"/>
    <property type="match status" value="1"/>
</dbReference>
<feature type="domain" description="N-acetyltransferase" evidence="1">
    <location>
        <begin position="1"/>
        <end position="152"/>
    </location>
</feature>